<accession>A0A0J9X2M2</accession>
<evidence type="ECO:0000256" key="6">
    <source>
        <dbReference type="ARBA" id="ARBA00022840"/>
    </source>
</evidence>
<dbReference type="InterPro" id="IPR013749">
    <property type="entry name" value="PM/HMP-P_kinase-1"/>
</dbReference>
<dbReference type="Pfam" id="PF08543">
    <property type="entry name" value="Phos_pyr_kin"/>
    <property type="match status" value="1"/>
</dbReference>
<evidence type="ECO:0000256" key="4">
    <source>
        <dbReference type="ARBA" id="ARBA00022741"/>
    </source>
</evidence>
<keyword evidence="4" id="KW-0547">Nucleotide-binding</keyword>
<dbReference type="GO" id="GO:0008478">
    <property type="term" value="F:pyridoxal kinase activity"/>
    <property type="evidence" value="ECO:0007669"/>
    <property type="project" value="UniProtKB-EC"/>
</dbReference>
<organism evidence="8 9">
    <name type="scientific">Geotrichum candidum</name>
    <name type="common">Oospora lactis</name>
    <name type="synonym">Dipodascus geotrichum</name>
    <dbReference type="NCBI Taxonomy" id="1173061"/>
    <lineage>
        <taxon>Eukaryota</taxon>
        <taxon>Fungi</taxon>
        <taxon>Dikarya</taxon>
        <taxon>Ascomycota</taxon>
        <taxon>Saccharomycotina</taxon>
        <taxon>Dipodascomycetes</taxon>
        <taxon>Dipodascales</taxon>
        <taxon>Dipodascaceae</taxon>
        <taxon>Geotrichum</taxon>
    </lineage>
</organism>
<dbReference type="Proteomes" id="UP000242525">
    <property type="component" value="Unassembled WGS sequence"/>
</dbReference>
<proteinExistence type="inferred from homology"/>
<dbReference type="Gene3D" id="3.40.1190.20">
    <property type="match status" value="1"/>
</dbReference>
<keyword evidence="9" id="KW-1185">Reference proteome</keyword>
<dbReference type="GO" id="GO:0009443">
    <property type="term" value="P:pyridoxal 5'-phosphate salvage"/>
    <property type="evidence" value="ECO:0007669"/>
    <property type="project" value="InterPro"/>
</dbReference>
<dbReference type="InterPro" id="IPR004625">
    <property type="entry name" value="PyrdxlKinase"/>
</dbReference>
<dbReference type="GO" id="GO:0005829">
    <property type="term" value="C:cytosol"/>
    <property type="evidence" value="ECO:0007669"/>
    <property type="project" value="TreeGrafter"/>
</dbReference>
<dbReference type="NCBIfam" id="TIGR00687">
    <property type="entry name" value="pyridox_kin"/>
    <property type="match status" value="1"/>
</dbReference>
<dbReference type="SUPFAM" id="SSF53613">
    <property type="entry name" value="Ribokinase-like"/>
    <property type="match status" value="1"/>
</dbReference>
<dbReference type="EC" id="2.7.1.35" evidence="2"/>
<name>A0A0J9X2M2_GEOCN</name>
<evidence type="ECO:0000259" key="7">
    <source>
        <dbReference type="Pfam" id="PF08543"/>
    </source>
</evidence>
<feature type="domain" description="Pyridoxamine kinase/Phosphomethylpyrimidine kinase" evidence="7">
    <location>
        <begin position="72"/>
        <end position="228"/>
    </location>
</feature>
<protein>
    <recommendedName>
        <fullName evidence="2">pyridoxal kinase</fullName>
        <ecNumber evidence="2">2.7.1.35</ecNumber>
    </recommendedName>
</protein>
<evidence type="ECO:0000313" key="8">
    <source>
        <dbReference type="EMBL" id="CDO51284.1"/>
    </source>
</evidence>
<comment type="similarity">
    <text evidence="1">Belongs to the pyridoxine kinase family.</text>
</comment>
<dbReference type="InterPro" id="IPR029056">
    <property type="entry name" value="Ribokinase-like"/>
</dbReference>
<evidence type="ECO:0000313" key="9">
    <source>
        <dbReference type="Proteomes" id="UP000242525"/>
    </source>
</evidence>
<gene>
    <name evidence="8" type="ORF">BN980_GECA01s03849g</name>
</gene>
<keyword evidence="5 8" id="KW-0418">Kinase</keyword>
<keyword evidence="3" id="KW-0808">Transferase</keyword>
<evidence type="ECO:0000256" key="5">
    <source>
        <dbReference type="ARBA" id="ARBA00022777"/>
    </source>
</evidence>
<dbReference type="CDD" id="cd01173">
    <property type="entry name" value="pyridoxal_pyridoxamine_kinase"/>
    <property type="match status" value="1"/>
</dbReference>
<dbReference type="OrthoDB" id="2104723at2759"/>
<dbReference type="PANTHER" id="PTHR10534">
    <property type="entry name" value="PYRIDOXAL KINASE"/>
    <property type="match status" value="1"/>
</dbReference>
<dbReference type="GO" id="GO:0005524">
    <property type="term" value="F:ATP binding"/>
    <property type="evidence" value="ECO:0007669"/>
    <property type="project" value="UniProtKB-KW"/>
</dbReference>
<comment type="caution">
    <text evidence="8">The sequence shown here is derived from an EMBL/GenBank/DDBJ whole genome shotgun (WGS) entry which is preliminary data.</text>
</comment>
<reference evidence="8" key="1">
    <citation type="submission" date="2014-03" db="EMBL/GenBank/DDBJ databases">
        <authorList>
            <person name="Casaregola S."/>
        </authorList>
    </citation>
    <scope>NUCLEOTIDE SEQUENCE [LARGE SCALE GENOMIC DNA]</scope>
    <source>
        <strain evidence="8">CLIB 918</strain>
    </source>
</reference>
<dbReference type="PANTHER" id="PTHR10534:SF2">
    <property type="entry name" value="PYRIDOXAL KINASE"/>
    <property type="match status" value="1"/>
</dbReference>
<dbReference type="AlphaFoldDB" id="A0A0J9X2M2"/>
<dbReference type="STRING" id="1173061.A0A0J9X2M2"/>
<evidence type="ECO:0000256" key="1">
    <source>
        <dbReference type="ARBA" id="ARBA00008805"/>
    </source>
</evidence>
<dbReference type="EMBL" id="CCBN010000001">
    <property type="protein sequence ID" value="CDO51284.1"/>
    <property type="molecule type" value="Genomic_DNA"/>
</dbReference>
<keyword evidence="6" id="KW-0067">ATP-binding</keyword>
<sequence>MQKILTVQSHTIHGYVGNKASTFPLQLAGWDVDAFNTVQLSNHTGYGTTRGIKFSAEQLREQWEGLQHLQLAYSALLTGYVPTPEGVEQVGRVGLDLKQANPNVLWVLDPVLGDDGRYYVSEQVLPVYRQLIASGKVDLVTPNQFEAEALTGLTIQTPEDVAQVFAKLHEHMDQVIISSVKYANEPGYIYSYGSAVIDKTTRATRQFYIRYPGLESYFTGTGDLFAALTVDRYYKARAANIDEQPAKYAAEVLALTMTQVLTTVQRVLKRTCANNAHAAALAGDTVRPGRMGDIESMKHSELNIIQCKDLFETTDTVDPEFQVTYI</sequence>
<evidence type="ECO:0000256" key="3">
    <source>
        <dbReference type="ARBA" id="ARBA00022679"/>
    </source>
</evidence>
<evidence type="ECO:0000256" key="2">
    <source>
        <dbReference type="ARBA" id="ARBA00012104"/>
    </source>
</evidence>